<feature type="domain" description="DJ-1/PfpI" evidence="1">
    <location>
        <begin position="48"/>
        <end position="163"/>
    </location>
</feature>
<dbReference type="PANTHER" id="PTHR43130:SF7">
    <property type="entry name" value="DJ-1_PFPI DOMAIN-CONTAINING PROTEIN"/>
    <property type="match status" value="1"/>
</dbReference>
<reference evidence="2 3" key="1">
    <citation type="submission" date="2017-03" db="EMBL/GenBank/DDBJ databases">
        <title>Genomes of endolithic fungi from Antarctica.</title>
        <authorList>
            <person name="Coleine C."/>
            <person name="Masonjones S."/>
            <person name="Stajich J.E."/>
        </authorList>
    </citation>
    <scope>NUCLEOTIDE SEQUENCE [LARGE SCALE GENOMIC DNA]</scope>
    <source>
        <strain evidence="2 3">CCFEE 6314</strain>
    </source>
</reference>
<dbReference type="EMBL" id="NAJM01000007">
    <property type="protein sequence ID" value="RVX73533.1"/>
    <property type="molecule type" value="Genomic_DNA"/>
</dbReference>
<dbReference type="Proteomes" id="UP000288859">
    <property type="component" value="Unassembled WGS sequence"/>
</dbReference>
<protein>
    <recommendedName>
        <fullName evidence="1">DJ-1/PfpI domain-containing protein</fullName>
    </recommendedName>
</protein>
<dbReference type="PANTHER" id="PTHR43130">
    <property type="entry name" value="ARAC-FAMILY TRANSCRIPTIONAL REGULATOR"/>
    <property type="match status" value="1"/>
</dbReference>
<accession>A0A438NCM4</accession>
<organism evidence="2 3">
    <name type="scientific">Exophiala mesophila</name>
    <name type="common">Black yeast-like fungus</name>
    <dbReference type="NCBI Taxonomy" id="212818"/>
    <lineage>
        <taxon>Eukaryota</taxon>
        <taxon>Fungi</taxon>
        <taxon>Dikarya</taxon>
        <taxon>Ascomycota</taxon>
        <taxon>Pezizomycotina</taxon>
        <taxon>Eurotiomycetes</taxon>
        <taxon>Chaetothyriomycetidae</taxon>
        <taxon>Chaetothyriales</taxon>
        <taxon>Herpotrichiellaceae</taxon>
        <taxon>Exophiala</taxon>
    </lineage>
</organism>
<dbReference type="InterPro" id="IPR029062">
    <property type="entry name" value="Class_I_gatase-like"/>
</dbReference>
<evidence type="ECO:0000259" key="1">
    <source>
        <dbReference type="Pfam" id="PF01965"/>
    </source>
</evidence>
<sequence>MPSLRIGVIYEEVQLCDIMGIDIIGSMGKDIITSMSSYGFSHLVDRAYDLEWLYISSTMEPAKTTPSVKIVPTHTYDTAPRDLDMIVVGGPLPSHRPEASLKFFREAVLKTKVIFSVCTGSMWLASSGILDGNKATTNRSFLPLAKQMHPEVEWLDQRWVVVDQADQGKAQLWIAGAADCGVEMIATYALQNMDPVLAQLACSGTGFNPQNPQHGQFYSDPPSAPPVKM</sequence>
<dbReference type="AlphaFoldDB" id="A0A438NCM4"/>
<dbReference type="SUPFAM" id="SSF52317">
    <property type="entry name" value="Class I glutamine amidotransferase-like"/>
    <property type="match status" value="1"/>
</dbReference>
<name>A0A438NCM4_EXOME</name>
<dbReference type="VEuPathDB" id="FungiDB:PV10_06479"/>
<dbReference type="Pfam" id="PF01965">
    <property type="entry name" value="DJ-1_PfpI"/>
    <property type="match status" value="1"/>
</dbReference>
<dbReference type="Gene3D" id="3.40.50.880">
    <property type="match status" value="1"/>
</dbReference>
<evidence type="ECO:0000313" key="2">
    <source>
        <dbReference type="EMBL" id="RVX73533.1"/>
    </source>
</evidence>
<dbReference type="InterPro" id="IPR052158">
    <property type="entry name" value="INH-QAR"/>
</dbReference>
<dbReference type="OrthoDB" id="543156at2759"/>
<gene>
    <name evidence="2" type="ORF">B0A52_02421</name>
</gene>
<comment type="caution">
    <text evidence="2">The sequence shown here is derived from an EMBL/GenBank/DDBJ whole genome shotgun (WGS) entry which is preliminary data.</text>
</comment>
<evidence type="ECO:0000313" key="3">
    <source>
        <dbReference type="Proteomes" id="UP000288859"/>
    </source>
</evidence>
<dbReference type="InterPro" id="IPR002818">
    <property type="entry name" value="DJ-1/PfpI"/>
</dbReference>
<proteinExistence type="predicted"/>